<keyword evidence="14" id="KW-0443">Lipid metabolism</keyword>
<keyword evidence="16" id="KW-0325">Glycoprotein</keyword>
<evidence type="ECO:0000256" key="13">
    <source>
        <dbReference type="ARBA" id="ARBA00023006"/>
    </source>
</evidence>
<gene>
    <name evidence="21" type="ORF">B0A50_04633</name>
</gene>
<evidence type="ECO:0000256" key="19">
    <source>
        <dbReference type="SAM" id="SignalP"/>
    </source>
</evidence>
<dbReference type="InterPro" id="IPR050805">
    <property type="entry name" value="ATG15_Lipase"/>
</dbReference>
<evidence type="ECO:0000256" key="16">
    <source>
        <dbReference type="ARBA" id="ARBA00023180"/>
    </source>
</evidence>
<evidence type="ECO:0000256" key="7">
    <source>
        <dbReference type="ARBA" id="ARBA00022692"/>
    </source>
</evidence>
<evidence type="ECO:0000256" key="9">
    <source>
        <dbReference type="ARBA" id="ARBA00022801"/>
    </source>
</evidence>
<dbReference type="GO" id="GO:0006660">
    <property type="term" value="P:phosphatidylserine catabolic process"/>
    <property type="evidence" value="ECO:0007669"/>
    <property type="project" value="TreeGrafter"/>
</dbReference>
<reference evidence="21 22" key="1">
    <citation type="submission" date="2017-03" db="EMBL/GenBank/DDBJ databases">
        <title>Genomes of endolithic fungi from Antarctica.</title>
        <authorList>
            <person name="Coleine C."/>
            <person name="Masonjones S."/>
            <person name="Stajich J.E."/>
        </authorList>
    </citation>
    <scope>NUCLEOTIDE SEQUENCE [LARGE SCALE GENOMIC DNA]</scope>
    <source>
        <strain evidence="21 22">CCFEE 6315</strain>
    </source>
</reference>
<evidence type="ECO:0000313" key="22">
    <source>
        <dbReference type="Proteomes" id="UP000308549"/>
    </source>
</evidence>
<sequence length="1179" mass="127058">MWTANTLLVGLLLLSSIGETARTPQQRREQRRTLPVEDVILPPHVGDGYGSGEAWRSQDLGERQFTLRHIYHHGSHQYPLLHRYADIAPDTPMHVTDDDGETYEVAPTRLIARASSMNIQRLAQRSPTDIDHLLEHAALHGAPPTLSASVWTIDELPAPNVTDRDTVLTFAKIASNAYVQDHGATDWKDVRGGLNYTDDFGWEADGLRGHIFADQTNRTVVIGLKGTSSPIFDDQDTVGTDRLNDNLFGSCCCGQGGQWGWKTVCDCMTSTYTCNSTCVRKSLHEKSHYYPAVRDLYHNVTARYPDAEAIWLSGHSLGGVVSGLLGLTYGLPTLTFEAFPDALAANRLDLPTPPGYRIGSHQARPATGLHHFGHTADPIYMGTCNAASSFCTIAGYAFQGVCHTGRTCTYDTVGDLGWRVGIGTHKIGSVIKDVLEVYDTVPECEEDVECQDCFNWKFYESNSSEPITTSSSVATAAKYDEYILAPSSRTLHPASVYEVNGTVTGANSLTSSNGNNNDYTGRAIFTGPSTVTYDFGKNIAGLVTLEIGSVDEGQYIGLTYTESSLWINSAGSDATADAGIDEPLWFDLTGPGTYTVSRQHERGAFRYLSLIHNTTGNAEVEEVKVHFTAMPHFADDQLRDYSGYFHCDDELLNRIWYAGAYTNQLCTIDPRHGDALVHLGELNSTQGDDEVGAVTWYNNKTITNGTSCLTDGAKRDRLVWAGDMAIAVPGLVVSTNDLISVANSLDSLFNLQNTTTGQLPYAGVGFRPSFSATYHLYTLIGVADHYLYSGNLTYLQNKWPAWKRAMNYSLLTIDSTGLMNVTSSLDWLRSGMGAHNIEANAILYNTLTQGLALATALNDTAVLPTWTTTAAKLKSAANTLLWNATAGLYTDNQTTTLTPQDGNSWALVSNLTDSAHKRTSISRALAARWGPYGAPALEAANAISPFISGFELQAHLAADNTPAALTLMRRMWGYMLNNPYMTNSTFIEGYSFDGSLHYAPYTNDPRVSHAHGWATGPTSTLSFYIGGLRILSAGGRTWEVSPRLGDLRSVDVGFETKLGSFASQVNGSGDGVVSGLRFWTPVGTRGSVSLPGVRGVLRSSDGTVVRLNGGGVAEDVPGGMWVLVVEGNRTAGNGSLSTGSGGNVSGAVPAAYTGTGAVAGPAGFTALVLVAVGWFALLL</sequence>
<evidence type="ECO:0000256" key="14">
    <source>
        <dbReference type="ARBA" id="ARBA00023098"/>
    </source>
</evidence>
<dbReference type="PANTHER" id="PTHR47175:SF2">
    <property type="entry name" value="LIPASE ATG15-RELATED"/>
    <property type="match status" value="1"/>
</dbReference>
<evidence type="ECO:0000256" key="11">
    <source>
        <dbReference type="ARBA" id="ARBA00022968"/>
    </source>
</evidence>
<keyword evidence="12 18" id="KW-1133">Transmembrane helix</keyword>
<dbReference type="Pfam" id="PF17389">
    <property type="entry name" value="Bac_rhamnosid6H"/>
    <property type="match status" value="1"/>
</dbReference>
<dbReference type="GO" id="GO:0034496">
    <property type="term" value="P:multivesicular body membrane disassembly"/>
    <property type="evidence" value="ECO:0007669"/>
    <property type="project" value="TreeGrafter"/>
</dbReference>
<dbReference type="Gene3D" id="1.50.10.10">
    <property type="match status" value="1"/>
</dbReference>
<evidence type="ECO:0000256" key="6">
    <source>
        <dbReference type="ARBA" id="ARBA00013279"/>
    </source>
</evidence>
<proteinExistence type="inferred from homology"/>
<evidence type="ECO:0000256" key="4">
    <source>
        <dbReference type="ARBA" id="ARBA00010701"/>
    </source>
</evidence>
<dbReference type="GO" id="GO:0005975">
    <property type="term" value="P:carbohydrate metabolic process"/>
    <property type="evidence" value="ECO:0007669"/>
    <property type="project" value="InterPro"/>
</dbReference>
<dbReference type="GO" id="GO:0034727">
    <property type="term" value="P:piecemeal microautophagy of the nucleus"/>
    <property type="evidence" value="ECO:0007669"/>
    <property type="project" value="TreeGrafter"/>
</dbReference>
<keyword evidence="13" id="KW-0072">Autophagy</keyword>
<dbReference type="Gene3D" id="3.40.50.1820">
    <property type="entry name" value="alpha/beta hydrolase"/>
    <property type="match status" value="1"/>
</dbReference>
<feature type="transmembrane region" description="Helical" evidence="18">
    <location>
        <begin position="1158"/>
        <end position="1178"/>
    </location>
</feature>
<dbReference type="InterPro" id="IPR008928">
    <property type="entry name" value="6-hairpin_glycosidase_sf"/>
</dbReference>
<evidence type="ECO:0000256" key="2">
    <source>
        <dbReference type="ARBA" id="ARBA00004270"/>
    </source>
</evidence>
<comment type="caution">
    <text evidence="21">The sequence shown here is derived from an EMBL/GenBank/DDBJ whole genome shotgun (WGS) entry which is preliminary data.</text>
</comment>
<comment type="subunit">
    <text evidence="5">Binds to both phosphatidylinositol (PI) and phosphatidylinositol 3,5-bisphosphate (PIP2).</text>
</comment>
<evidence type="ECO:0000256" key="17">
    <source>
        <dbReference type="ARBA" id="ARBA00029828"/>
    </source>
</evidence>
<dbReference type="FunFam" id="3.40.50.1820:FF:000129">
    <property type="entry name" value="Autophagy related lipase Atg15, putative"/>
    <property type="match status" value="1"/>
</dbReference>
<evidence type="ECO:0000256" key="8">
    <source>
        <dbReference type="ARBA" id="ARBA00022753"/>
    </source>
</evidence>
<dbReference type="EC" id="3.1.1.3" evidence="6"/>
<evidence type="ECO:0000256" key="1">
    <source>
        <dbReference type="ARBA" id="ARBA00001024"/>
    </source>
</evidence>
<organism evidence="21 22">
    <name type="scientific">Salinomyces thailandicus</name>
    <dbReference type="NCBI Taxonomy" id="706561"/>
    <lineage>
        <taxon>Eukaryota</taxon>
        <taxon>Fungi</taxon>
        <taxon>Dikarya</taxon>
        <taxon>Ascomycota</taxon>
        <taxon>Pezizomycotina</taxon>
        <taxon>Dothideomycetes</taxon>
        <taxon>Dothideomycetidae</taxon>
        <taxon>Mycosphaerellales</taxon>
        <taxon>Teratosphaeriaceae</taxon>
        <taxon>Salinomyces</taxon>
    </lineage>
</organism>
<name>A0A4U0TVU7_9PEZI</name>
<comment type="similarity">
    <text evidence="4">Belongs to the AB hydrolase superfamily. Lipase family.</text>
</comment>
<dbReference type="InterPro" id="IPR035396">
    <property type="entry name" value="Bac_rhamnosid6H"/>
</dbReference>
<dbReference type="GO" id="GO:0004806">
    <property type="term" value="F:triacylglycerol lipase activity"/>
    <property type="evidence" value="ECO:0007669"/>
    <property type="project" value="UniProtKB-EC"/>
</dbReference>
<dbReference type="GO" id="GO:0004620">
    <property type="term" value="F:phospholipase activity"/>
    <property type="evidence" value="ECO:0007669"/>
    <property type="project" value="TreeGrafter"/>
</dbReference>
<keyword evidence="8" id="KW-0967">Endosome</keyword>
<dbReference type="OrthoDB" id="10036721at2759"/>
<dbReference type="Gene3D" id="2.60.120.260">
    <property type="entry name" value="Galactose-binding domain-like"/>
    <property type="match status" value="1"/>
</dbReference>
<evidence type="ECO:0000256" key="10">
    <source>
        <dbReference type="ARBA" id="ARBA00022963"/>
    </source>
</evidence>
<keyword evidence="11" id="KW-0735">Signal-anchor</keyword>
<dbReference type="InterPro" id="IPR012341">
    <property type="entry name" value="6hp_glycosidase-like_sf"/>
</dbReference>
<protein>
    <recommendedName>
        <fullName evidence="6">triacylglycerol lipase</fullName>
        <ecNumber evidence="6">3.1.1.3</ecNumber>
    </recommendedName>
    <alternativeName>
        <fullName evidence="17">Autophagy-related protein 15</fullName>
    </alternativeName>
</protein>
<feature type="signal peptide" evidence="19">
    <location>
        <begin position="1"/>
        <end position="20"/>
    </location>
</feature>
<keyword evidence="22" id="KW-1185">Reference proteome</keyword>
<keyword evidence="9" id="KW-0378">Hydrolase</keyword>
<evidence type="ECO:0000259" key="20">
    <source>
        <dbReference type="Pfam" id="PF17389"/>
    </source>
</evidence>
<dbReference type="GO" id="GO:0046461">
    <property type="term" value="P:neutral lipid catabolic process"/>
    <property type="evidence" value="ECO:0007669"/>
    <property type="project" value="TreeGrafter"/>
</dbReference>
<comment type="subcellular location">
    <subcellularLocation>
        <location evidence="3">Endosome</location>
        <location evidence="3">Multivesicular body membrane</location>
        <topology evidence="3">Single-pass type II membrane protein</topology>
    </subcellularLocation>
    <subcellularLocation>
        <location evidence="2">Prevacuolar compartment membrane</location>
        <topology evidence="2">Single-pass type II membrane protein</topology>
    </subcellularLocation>
</comment>
<evidence type="ECO:0000313" key="21">
    <source>
        <dbReference type="EMBL" id="TKA26136.1"/>
    </source>
</evidence>
<feature type="domain" description="Alpha-L-rhamnosidase six-hairpin glycosidase" evidence="20">
    <location>
        <begin position="704"/>
        <end position="927"/>
    </location>
</feature>
<keyword evidence="19" id="KW-0732">Signal</keyword>
<evidence type="ECO:0000256" key="3">
    <source>
        <dbReference type="ARBA" id="ARBA00004343"/>
    </source>
</evidence>
<evidence type="ECO:0000256" key="5">
    <source>
        <dbReference type="ARBA" id="ARBA00011137"/>
    </source>
</evidence>
<keyword evidence="10" id="KW-0442">Lipid degradation</keyword>
<dbReference type="SUPFAM" id="SSF48208">
    <property type="entry name" value="Six-hairpin glycosidases"/>
    <property type="match status" value="1"/>
</dbReference>
<feature type="chain" id="PRO_5020517849" description="triacylglycerol lipase" evidence="19">
    <location>
        <begin position="21"/>
        <end position="1179"/>
    </location>
</feature>
<accession>A0A4U0TVU7</accession>
<evidence type="ECO:0000256" key="15">
    <source>
        <dbReference type="ARBA" id="ARBA00023136"/>
    </source>
</evidence>
<dbReference type="SUPFAM" id="SSF53474">
    <property type="entry name" value="alpha/beta-Hydrolases"/>
    <property type="match status" value="1"/>
</dbReference>
<dbReference type="EMBL" id="NAJL01000030">
    <property type="protein sequence ID" value="TKA26136.1"/>
    <property type="molecule type" value="Genomic_DNA"/>
</dbReference>
<comment type="catalytic activity">
    <reaction evidence="1">
        <text>a triacylglycerol + H2O = a diacylglycerol + a fatty acid + H(+)</text>
        <dbReference type="Rhea" id="RHEA:12044"/>
        <dbReference type="ChEBI" id="CHEBI:15377"/>
        <dbReference type="ChEBI" id="CHEBI:15378"/>
        <dbReference type="ChEBI" id="CHEBI:17855"/>
        <dbReference type="ChEBI" id="CHEBI:18035"/>
        <dbReference type="ChEBI" id="CHEBI:28868"/>
        <dbReference type="EC" id="3.1.1.3"/>
    </reaction>
</comment>
<dbReference type="Proteomes" id="UP000308549">
    <property type="component" value="Unassembled WGS sequence"/>
</dbReference>
<dbReference type="PANTHER" id="PTHR47175">
    <property type="entry name" value="LIPASE ATG15-RELATED"/>
    <property type="match status" value="1"/>
</dbReference>
<keyword evidence="7 18" id="KW-0812">Transmembrane</keyword>
<dbReference type="InterPro" id="IPR029058">
    <property type="entry name" value="AB_hydrolase_fold"/>
</dbReference>
<evidence type="ECO:0000256" key="12">
    <source>
        <dbReference type="ARBA" id="ARBA00022989"/>
    </source>
</evidence>
<dbReference type="Gene3D" id="2.60.420.10">
    <property type="entry name" value="Maltose phosphorylase, domain 3"/>
    <property type="match status" value="1"/>
</dbReference>
<dbReference type="AlphaFoldDB" id="A0A4U0TVU7"/>
<dbReference type="GO" id="GO:0032585">
    <property type="term" value="C:multivesicular body membrane"/>
    <property type="evidence" value="ECO:0007669"/>
    <property type="project" value="UniProtKB-SubCell"/>
</dbReference>
<evidence type="ECO:0000256" key="18">
    <source>
        <dbReference type="SAM" id="Phobius"/>
    </source>
</evidence>
<dbReference type="GO" id="GO:0005775">
    <property type="term" value="C:vacuolar lumen"/>
    <property type="evidence" value="ECO:0007669"/>
    <property type="project" value="TreeGrafter"/>
</dbReference>
<keyword evidence="15 18" id="KW-0472">Membrane</keyword>